<keyword evidence="4" id="KW-1185">Reference proteome</keyword>
<reference evidence="3 4" key="1">
    <citation type="submission" date="2024-01" db="EMBL/GenBank/DDBJ databases">
        <authorList>
            <consortium name="Genoscope - CEA"/>
            <person name="William W."/>
        </authorList>
    </citation>
    <scope>NUCLEOTIDE SEQUENCE [LARGE SCALE GENOMIC DNA]</scope>
    <source>
        <strain evidence="3 4">29B2s-10</strain>
    </source>
</reference>
<dbReference type="PANTHER" id="PTHR12900:SF0">
    <property type="entry name" value="CHECKPOINT PROTEIN"/>
    <property type="match status" value="1"/>
</dbReference>
<dbReference type="Pfam" id="PF04005">
    <property type="entry name" value="Hus1"/>
    <property type="match status" value="1"/>
</dbReference>
<evidence type="ECO:0000256" key="1">
    <source>
        <dbReference type="ARBA" id="ARBA00004123"/>
    </source>
</evidence>
<dbReference type="EMBL" id="OZ004253">
    <property type="protein sequence ID" value="CAK7892218.1"/>
    <property type="molecule type" value="Genomic_DNA"/>
</dbReference>
<sequence>MKLKLHTLNTETLKTTLALVSHIRRFVILRFTTTHLLIISVNGTSVTLEPQVWCKLQIHSIFDQIEIQSLNDNTISLEINIELFLQTLRNFDRASNSEGLSIRLQRKESSGEQGVTVNNGRTASLALFYSNTNLNSNTINHTFRIPVKILKNTHEAMFLKEPELAGVDHMMRLPQEFASTYKRLDKFRKFGNNELVSIRTSRRDGGFLGFVLEEEGSFKVTISWNNKLEIQKPRKDSEMNQNTLTGDSLRTAYRELLEGANNQDAPDDLDEDEDKEISVRLRDWRMASKIVSTCKRVIFLVAHQEACVLHCLLDDSGDVEIVYHITGTRVRSSIE</sequence>
<evidence type="ECO:0000256" key="2">
    <source>
        <dbReference type="ARBA" id="ARBA00023242"/>
    </source>
</evidence>
<comment type="subcellular location">
    <subcellularLocation>
        <location evidence="1">Nucleus</location>
    </subcellularLocation>
</comment>
<dbReference type="Proteomes" id="UP001497600">
    <property type="component" value="Chromosome A"/>
</dbReference>
<dbReference type="PANTHER" id="PTHR12900">
    <property type="entry name" value="MITOTIC AND DNA DAMAGE CHECKPOINT PROTEIN HUS1"/>
    <property type="match status" value="1"/>
</dbReference>
<gene>
    <name evidence="3" type="primary">MEC3</name>
    <name evidence="3" type="ORF">CAAN4_A01970</name>
</gene>
<evidence type="ECO:0000313" key="3">
    <source>
        <dbReference type="EMBL" id="CAK7892218.1"/>
    </source>
</evidence>
<name>A0ABP0E6P3_9ASCO</name>
<evidence type="ECO:0000313" key="4">
    <source>
        <dbReference type="Proteomes" id="UP001497600"/>
    </source>
</evidence>
<keyword evidence="2" id="KW-0539">Nucleus</keyword>
<organism evidence="3 4">
    <name type="scientific">[Candida] anglica</name>
    <dbReference type="NCBI Taxonomy" id="148631"/>
    <lineage>
        <taxon>Eukaryota</taxon>
        <taxon>Fungi</taxon>
        <taxon>Dikarya</taxon>
        <taxon>Ascomycota</taxon>
        <taxon>Saccharomycotina</taxon>
        <taxon>Pichiomycetes</taxon>
        <taxon>Debaryomycetaceae</taxon>
        <taxon>Kurtzmaniella</taxon>
    </lineage>
</organism>
<dbReference type="InterPro" id="IPR007150">
    <property type="entry name" value="HUS1/Mec3"/>
</dbReference>
<protein>
    <submittedName>
        <fullName evidence="3">DNA damage checkpoint control protein Mec3p</fullName>
    </submittedName>
</protein>
<proteinExistence type="predicted"/>
<dbReference type="Gene3D" id="3.70.10.10">
    <property type="match status" value="1"/>
</dbReference>
<accession>A0ABP0E6P3</accession>